<dbReference type="PANTHER" id="PTHR38925:SF1">
    <property type="entry name" value="PROTEIN, PUTATIVE-RELATED"/>
    <property type="match status" value="1"/>
</dbReference>
<reference evidence="1" key="1">
    <citation type="journal article" date="2023" name="GigaByte">
        <title>Genome assembly of the bearded iris, Iris pallida Lam.</title>
        <authorList>
            <person name="Bruccoleri R.E."/>
            <person name="Oakeley E.J."/>
            <person name="Faust A.M.E."/>
            <person name="Altorfer M."/>
            <person name="Dessus-Babus S."/>
            <person name="Burckhardt D."/>
            <person name="Oertli M."/>
            <person name="Naumann U."/>
            <person name="Petersen F."/>
            <person name="Wong J."/>
        </authorList>
    </citation>
    <scope>NUCLEOTIDE SEQUENCE</scope>
    <source>
        <strain evidence="1">GSM-AAB239-AS_SAM_17_03QT</strain>
    </source>
</reference>
<gene>
    <name evidence="1" type="ORF">M6B38_177280</name>
</gene>
<evidence type="ECO:0000313" key="1">
    <source>
        <dbReference type="EMBL" id="KAJ6806051.1"/>
    </source>
</evidence>
<comment type="caution">
    <text evidence="1">The sequence shown here is derived from an EMBL/GenBank/DDBJ whole genome shotgun (WGS) entry which is preliminary data.</text>
</comment>
<organism evidence="1 2">
    <name type="scientific">Iris pallida</name>
    <name type="common">Sweet iris</name>
    <dbReference type="NCBI Taxonomy" id="29817"/>
    <lineage>
        <taxon>Eukaryota</taxon>
        <taxon>Viridiplantae</taxon>
        <taxon>Streptophyta</taxon>
        <taxon>Embryophyta</taxon>
        <taxon>Tracheophyta</taxon>
        <taxon>Spermatophyta</taxon>
        <taxon>Magnoliopsida</taxon>
        <taxon>Liliopsida</taxon>
        <taxon>Asparagales</taxon>
        <taxon>Iridaceae</taxon>
        <taxon>Iridoideae</taxon>
        <taxon>Irideae</taxon>
        <taxon>Iris</taxon>
    </lineage>
</organism>
<accession>A0AAX6EQ63</accession>
<reference evidence="1" key="2">
    <citation type="submission" date="2023-04" db="EMBL/GenBank/DDBJ databases">
        <authorList>
            <person name="Bruccoleri R.E."/>
            <person name="Oakeley E.J."/>
            <person name="Faust A.-M."/>
            <person name="Dessus-Babus S."/>
            <person name="Altorfer M."/>
            <person name="Burckhardt D."/>
            <person name="Oertli M."/>
            <person name="Naumann U."/>
            <person name="Petersen F."/>
            <person name="Wong J."/>
        </authorList>
    </citation>
    <scope>NUCLEOTIDE SEQUENCE</scope>
    <source>
        <strain evidence="1">GSM-AAB239-AS_SAM_17_03QT</strain>
        <tissue evidence="1">Leaf</tissue>
    </source>
</reference>
<dbReference type="AlphaFoldDB" id="A0AAX6EQ63"/>
<name>A0AAX6EQ63_IRIPA</name>
<keyword evidence="2" id="KW-1185">Reference proteome</keyword>
<proteinExistence type="predicted"/>
<dbReference type="EMBL" id="JANAVB010035018">
    <property type="protein sequence ID" value="KAJ6806051.1"/>
    <property type="molecule type" value="Genomic_DNA"/>
</dbReference>
<dbReference type="Proteomes" id="UP001140949">
    <property type="component" value="Unassembled WGS sequence"/>
</dbReference>
<protein>
    <submittedName>
        <fullName evidence="1">Uncharacterized protein</fullName>
    </submittedName>
</protein>
<sequence>MVPLMAAHLVAIAKLKLFASTHSNCKLILMLLFPFILKFPLAMHVPNSLADVASSVRLFIFRTQQIFSQETDAPNRDRWERALRLLQLRLAGSNRLSGRRELGFNEDMLYQSFLSS</sequence>
<dbReference type="PANTHER" id="PTHR38925">
    <property type="entry name" value="PROTEIN, PUTATIVE-RELATED"/>
    <property type="match status" value="1"/>
</dbReference>
<evidence type="ECO:0000313" key="2">
    <source>
        <dbReference type="Proteomes" id="UP001140949"/>
    </source>
</evidence>